<evidence type="ECO:0000313" key="8">
    <source>
        <dbReference type="EMBL" id="MDM1072477.1"/>
    </source>
</evidence>
<name>A0AAJ1QEK4_9FLAO</name>
<dbReference type="Proteomes" id="UP001170959">
    <property type="component" value="Unassembled WGS sequence"/>
</dbReference>
<keyword evidence="4" id="KW-0472">Membrane</keyword>
<dbReference type="AlphaFoldDB" id="A0AAJ1QEK4"/>
<reference evidence="8" key="2">
    <citation type="journal article" date="2022" name="Sci. Total Environ.">
        <title>Prevalence, transmission, and molecular epidemiology of tet(X)-positive bacteria among humans, animals, and environmental niches in China: An epidemiological, and genomic-based study.</title>
        <authorList>
            <person name="Dong N."/>
            <person name="Zeng Y."/>
            <person name="Cai C."/>
            <person name="Sun C."/>
            <person name="Lu J."/>
            <person name="Liu C."/>
            <person name="Zhou H."/>
            <person name="Sun Q."/>
            <person name="Shu L."/>
            <person name="Wang H."/>
            <person name="Wang Y."/>
            <person name="Wang S."/>
            <person name="Wu C."/>
            <person name="Chan E.W."/>
            <person name="Chen G."/>
            <person name="Shen Z."/>
            <person name="Chen S."/>
            <person name="Zhang R."/>
        </authorList>
    </citation>
    <scope>NUCLEOTIDE SEQUENCE</scope>
    <source>
        <strain evidence="8">R655-4</strain>
    </source>
</reference>
<evidence type="ECO:0000313" key="9">
    <source>
        <dbReference type="Proteomes" id="UP001170959"/>
    </source>
</evidence>
<evidence type="ECO:0000256" key="3">
    <source>
        <dbReference type="ARBA" id="ARBA00022729"/>
    </source>
</evidence>
<evidence type="ECO:0000256" key="5">
    <source>
        <dbReference type="ARBA" id="ARBA00023237"/>
    </source>
</evidence>
<evidence type="ECO:0000256" key="1">
    <source>
        <dbReference type="ARBA" id="ARBA00004442"/>
    </source>
</evidence>
<dbReference type="InterPro" id="IPR011990">
    <property type="entry name" value="TPR-like_helical_dom_sf"/>
</dbReference>
<dbReference type="InterPro" id="IPR012944">
    <property type="entry name" value="SusD_RagB_dom"/>
</dbReference>
<comment type="similarity">
    <text evidence="2">Belongs to the SusD family.</text>
</comment>
<comment type="subcellular location">
    <subcellularLocation>
        <location evidence="1">Cell outer membrane</location>
    </subcellularLocation>
</comment>
<keyword evidence="3" id="KW-0732">Signal</keyword>
<evidence type="ECO:0000256" key="2">
    <source>
        <dbReference type="ARBA" id="ARBA00006275"/>
    </source>
</evidence>
<protein>
    <submittedName>
        <fullName evidence="8">RagB/SusD family nutrient uptake outer membrane protein</fullName>
    </submittedName>
</protein>
<dbReference type="GO" id="GO:0009279">
    <property type="term" value="C:cell outer membrane"/>
    <property type="evidence" value="ECO:0007669"/>
    <property type="project" value="UniProtKB-SubCell"/>
</dbReference>
<sequence length="482" mass="54270">MKKTIILLTSIFTLGLFNSCSDDLLDLKPPYEETINEAIKTEDDVHRFLLGGYLKISSGSMYGANLFFYGDLLGDSLFRSNTNFGGFASIIQMNYDPTNTGEINFYRSAYDVIQNVNFVIHNSLEDTSLNKQYKGEASFLRAYTYFTLLNYYSSSPKSNQFQEAGVPIAEYPYNPDVKLERSSVSDVYNLIINDLNYAISNTLENPSSKIYISKTAAKLLLSRVYLTRQANGDAQLAYNLSNEVVEASEAGNDNFKIITDKTTYENYFASSNDGVSENQAETVWELDLNVNNNPSVNGSLGVFYSRTGPKRSLLAKESLYNTFNSSDIRVGLLTGQATPATDNPKGFWIRKHERASSGGNYTRNTKVLRVSEAYLNRIEALYQLGRQPESLNLLNDFSINKRKGNIYDGTSLLNDILTERNKEFFGEGQRFLDLKRYNLPINKGTNCPGNCDIPSDSKYFVFPLSLNQLIINPNAVQHPLWQ</sequence>
<dbReference type="Pfam" id="PF07980">
    <property type="entry name" value="SusD_RagB"/>
    <property type="match status" value="1"/>
</dbReference>
<dbReference type="InterPro" id="IPR033985">
    <property type="entry name" value="SusD-like_N"/>
</dbReference>
<comment type="caution">
    <text evidence="8">The sequence shown here is derived from an EMBL/GenBank/DDBJ whole genome shotgun (WGS) entry which is preliminary data.</text>
</comment>
<proteinExistence type="inferred from homology"/>
<gene>
    <name evidence="8" type="ORF">HX001_08235</name>
</gene>
<keyword evidence="5" id="KW-0998">Cell outer membrane</keyword>
<evidence type="ECO:0000256" key="4">
    <source>
        <dbReference type="ARBA" id="ARBA00023136"/>
    </source>
</evidence>
<reference evidence="8" key="1">
    <citation type="submission" date="2020-06" db="EMBL/GenBank/DDBJ databases">
        <authorList>
            <person name="Dong N."/>
        </authorList>
    </citation>
    <scope>NUCLEOTIDE SEQUENCE</scope>
    <source>
        <strain evidence="8">R655-4</strain>
    </source>
</reference>
<dbReference type="Gene3D" id="1.25.40.900">
    <property type="match status" value="1"/>
</dbReference>
<feature type="domain" description="SusD-like N-terminal" evidence="7">
    <location>
        <begin position="25"/>
        <end position="226"/>
    </location>
</feature>
<evidence type="ECO:0000259" key="6">
    <source>
        <dbReference type="Pfam" id="PF07980"/>
    </source>
</evidence>
<dbReference type="Pfam" id="PF14322">
    <property type="entry name" value="SusD-like_3"/>
    <property type="match status" value="1"/>
</dbReference>
<dbReference type="RefSeq" id="WP_159155041.1">
    <property type="nucleotide sequence ID" value="NZ_CP013210.1"/>
</dbReference>
<dbReference type="Gene3D" id="1.25.40.390">
    <property type="match status" value="1"/>
</dbReference>
<organism evidence="8 9">
    <name type="scientific">Empedobacter brevis</name>
    <dbReference type="NCBI Taxonomy" id="247"/>
    <lineage>
        <taxon>Bacteria</taxon>
        <taxon>Pseudomonadati</taxon>
        <taxon>Bacteroidota</taxon>
        <taxon>Flavobacteriia</taxon>
        <taxon>Flavobacteriales</taxon>
        <taxon>Weeksellaceae</taxon>
        <taxon>Empedobacter</taxon>
    </lineage>
</organism>
<feature type="domain" description="RagB/SusD" evidence="6">
    <location>
        <begin position="329"/>
        <end position="444"/>
    </location>
</feature>
<dbReference type="SUPFAM" id="SSF48452">
    <property type="entry name" value="TPR-like"/>
    <property type="match status" value="1"/>
</dbReference>
<evidence type="ECO:0000259" key="7">
    <source>
        <dbReference type="Pfam" id="PF14322"/>
    </source>
</evidence>
<dbReference type="EMBL" id="JACAGJ010000003">
    <property type="protein sequence ID" value="MDM1072477.1"/>
    <property type="molecule type" value="Genomic_DNA"/>
</dbReference>
<accession>A0AAJ1QEK4</accession>
<dbReference type="Gene3D" id="2.20.20.130">
    <property type="match status" value="1"/>
</dbReference>